<feature type="region of interest" description="Disordered" evidence="1">
    <location>
        <begin position="1"/>
        <end position="27"/>
    </location>
</feature>
<dbReference type="EMBL" id="CP092621">
    <property type="protein sequence ID" value="UMM20322.1"/>
    <property type="molecule type" value="Genomic_DNA"/>
</dbReference>
<name>A0AAE9EFN8_CAEBR</name>
<evidence type="ECO:0000256" key="1">
    <source>
        <dbReference type="SAM" id="MobiDB-lite"/>
    </source>
</evidence>
<sequence length="145" mass="16642">MKPVQTGDDCQQIRTSDRSCGRTQSNSSLENFKSCKLITLWTKNGVFAIITGCIPMGLRQRIQAITCLPLHLTQFWKSANRIVRRTATPTLPMKKWTADHEINENALLRKLVHCHATMEVYRNSKDGIKEYFATFLMKQLEPKSD</sequence>
<protein>
    <submittedName>
        <fullName evidence="2">Uncharacterized protein</fullName>
    </submittedName>
</protein>
<keyword evidence="3" id="KW-1185">Reference proteome</keyword>
<proteinExistence type="predicted"/>
<accession>A0AAE9EFN8</accession>
<reference evidence="2 3" key="1">
    <citation type="submission" date="2022-04" db="EMBL/GenBank/DDBJ databases">
        <title>Chromosome-level reference genomes for two strains of Caenorhabditis briggsae: an improved platform for comparative genomics.</title>
        <authorList>
            <person name="Stevens L."/>
            <person name="Andersen E."/>
        </authorList>
    </citation>
    <scope>NUCLEOTIDE SEQUENCE [LARGE SCALE GENOMIC DNA]</scope>
    <source>
        <strain evidence="2">VX34</strain>
        <tissue evidence="2">Whole-organism</tissue>
    </source>
</reference>
<evidence type="ECO:0000313" key="3">
    <source>
        <dbReference type="Proteomes" id="UP000829354"/>
    </source>
</evidence>
<evidence type="ECO:0000313" key="2">
    <source>
        <dbReference type="EMBL" id="UMM20322.1"/>
    </source>
</evidence>
<dbReference type="Proteomes" id="UP000829354">
    <property type="component" value="Chromosome II"/>
</dbReference>
<organism evidence="2 3">
    <name type="scientific">Caenorhabditis briggsae</name>
    <dbReference type="NCBI Taxonomy" id="6238"/>
    <lineage>
        <taxon>Eukaryota</taxon>
        <taxon>Metazoa</taxon>
        <taxon>Ecdysozoa</taxon>
        <taxon>Nematoda</taxon>
        <taxon>Chromadorea</taxon>
        <taxon>Rhabditida</taxon>
        <taxon>Rhabditina</taxon>
        <taxon>Rhabditomorpha</taxon>
        <taxon>Rhabditoidea</taxon>
        <taxon>Rhabditidae</taxon>
        <taxon>Peloderinae</taxon>
        <taxon>Caenorhabditis</taxon>
    </lineage>
</organism>
<dbReference type="AlphaFoldDB" id="A0AAE9EFN8"/>
<gene>
    <name evidence="2" type="ORF">L5515_015636</name>
</gene>